<gene>
    <name evidence="1" type="ORF">HU200_060856</name>
</gene>
<protein>
    <submittedName>
        <fullName evidence="1">Uncharacterized protein</fullName>
    </submittedName>
</protein>
<keyword evidence="2" id="KW-1185">Reference proteome</keyword>
<dbReference type="Proteomes" id="UP000636709">
    <property type="component" value="Unassembled WGS sequence"/>
</dbReference>
<evidence type="ECO:0000313" key="1">
    <source>
        <dbReference type="EMBL" id="KAF8655902.1"/>
    </source>
</evidence>
<proteinExistence type="predicted"/>
<name>A0A835AFT7_9POAL</name>
<comment type="caution">
    <text evidence="1">The sequence shown here is derived from an EMBL/GenBank/DDBJ whole genome shotgun (WGS) entry which is preliminary data.</text>
</comment>
<accession>A0A835AFT7</accession>
<dbReference type="EMBL" id="JACEFO010002579">
    <property type="protein sequence ID" value="KAF8655902.1"/>
    <property type="molecule type" value="Genomic_DNA"/>
</dbReference>
<reference evidence="1" key="1">
    <citation type="submission" date="2020-07" db="EMBL/GenBank/DDBJ databases">
        <title>Genome sequence and genetic diversity analysis of an under-domesticated orphan crop, white fonio (Digitaria exilis).</title>
        <authorList>
            <person name="Bennetzen J.L."/>
            <person name="Chen S."/>
            <person name="Ma X."/>
            <person name="Wang X."/>
            <person name="Yssel A.E.J."/>
            <person name="Chaluvadi S.R."/>
            <person name="Johnson M."/>
            <person name="Gangashetty P."/>
            <person name="Hamidou F."/>
            <person name="Sanogo M.D."/>
            <person name="Zwaenepoel A."/>
            <person name="Wallace J."/>
            <person name="Van De Peer Y."/>
            <person name="Van Deynze A."/>
        </authorList>
    </citation>
    <scope>NUCLEOTIDE SEQUENCE</scope>
    <source>
        <tissue evidence="1">Leaves</tissue>
    </source>
</reference>
<sequence>MPCCWCSW</sequence>
<organism evidence="1 2">
    <name type="scientific">Digitaria exilis</name>
    <dbReference type="NCBI Taxonomy" id="1010633"/>
    <lineage>
        <taxon>Eukaryota</taxon>
        <taxon>Viridiplantae</taxon>
        <taxon>Streptophyta</taxon>
        <taxon>Embryophyta</taxon>
        <taxon>Tracheophyta</taxon>
        <taxon>Spermatophyta</taxon>
        <taxon>Magnoliopsida</taxon>
        <taxon>Liliopsida</taxon>
        <taxon>Poales</taxon>
        <taxon>Poaceae</taxon>
        <taxon>PACMAD clade</taxon>
        <taxon>Panicoideae</taxon>
        <taxon>Panicodae</taxon>
        <taxon>Paniceae</taxon>
        <taxon>Anthephorinae</taxon>
        <taxon>Digitaria</taxon>
    </lineage>
</organism>
<evidence type="ECO:0000313" key="2">
    <source>
        <dbReference type="Proteomes" id="UP000636709"/>
    </source>
</evidence>